<feature type="domain" description="SHOCT" evidence="3">
    <location>
        <begin position="104"/>
        <end position="130"/>
    </location>
</feature>
<organism evidence="4 5">
    <name type="scientific">Halomicrobium zhouii</name>
    <dbReference type="NCBI Taxonomy" id="767519"/>
    <lineage>
        <taxon>Archaea</taxon>
        <taxon>Methanobacteriati</taxon>
        <taxon>Methanobacteriota</taxon>
        <taxon>Stenosarchaea group</taxon>
        <taxon>Halobacteria</taxon>
        <taxon>Halobacteriales</taxon>
        <taxon>Haloarculaceae</taxon>
        <taxon>Halomicrobium</taxon>
    </lineage>
</organism>
<evidence type="ECO:0000313" key="5">
    <source>
        <dbReference type="Proteomes" id="UP000199062"/>
    </source>
</evidence>
<evidence type="ECO:0000313" key="4">
    <source>
        <dbReference type="EMBL" id="SFS07329.1"/>
    </source>
</evidence>
<feature type="transmembrane region" description="Helical" evidence="2">
    <location>
        <begin position="48"/>
        <end position="65"/>
    </location>
</feature>
<dbReference type="AlphaFoldDB" id="A0A1I6LV67"/>
<reference evidence="4 5" key="1">
    <citation type="submission" date="2016-10" db="EMBL/GenBank/DDBJ databases">
        <authorList>
            <person name="de Groot N.N."/>
        </authorList>
    </citation>
    <scope>NUCLEOTIDE SEQUENCE [LARGE SCALE GENOMIC DNA]</scope>
    <source>
        <strain evidence="4 5">CGMCC 1.10457</strain>
    </source>
</reference>
<feature type="region of interest" description="Disordered" evidence="1">
    <location>
        <begin position="85"/>
        <end position="150"/>
    </location>
</feature>
<dbReference type="EMBL" id="FOZK01000003">
    <property type="protein sequence ID" value="SFS07329.1"/>
    <property type="molecule type" value="Genomic_DNA"/>
</dbReference>
<dbReference type="OrthoDB" id="178074at2157"/>
<evidence type="ECO:0000256" key="2">
    <source>
        <dbReference type="SAM" id="Phobius"/>
    </source>
</evidence>
<feature type="transmembrane region" description="Helical" evidence="2">
    <location>
        <begin position="17"/>
        <end position="36"/>
    </location>
</feature>
<name>A0A1I6LV67_9EURY</name>
<protein>
    <submittedName>
        <fullName evidence="4">Short C-terminal domain-containing protein</fullName>
    </submittedName>
</protein>
<gene>
    <name evidence="4" type="ORF">SAMN05216559_3197</name>
</gene>
<sequence>MSDFVDRYTPSEPYPRLIVPVALTTTFLCLFVLFALNAVNQYGPITDVHVSYLAIPAGMFLAFLASARVTQVSIRDVADWARAREDGPVETSPASDGSAGDGGDPMSTLKRRYATGELTEDEFERRVERLVETDRSDLSTGGAGVERAVE</sequence>
<keyword evidence="5" id="KW-1185">Reference proteome</keyword>
<keyword evidence="2" id="KW-0812">Transmembrane</keyword>
<accession>A0A1I6LV67</accession>
<dbReference type="STRING" id="767519.SAMN05216559_3197"/>
<keyword evidence="2" id="KW-0472">Membrane</keyword>
<dbReference type="Pfam" id="PF09851">
    <property type="entry name" value="SHOCT"/>
    <property type="match status" value="1"/>
</dbReference>
<dbReference type="RefSeq" id="WP_218155576.1">
    <property type="nucleotide sequence ID" value="NZ_FOZK01000003.1"/>
</dbReference>
<feature type="compositionally biased region" description="Basic and acidic residues" evidence="1">
    <location>
        <begin position="123"/>
        <end position="137"/>
    </location>
</feature>
<evidence type="ECO:0000259" key="3">
    <source>
        <dbReference type="Pfam" id="PF09851"/>
    </source>
</evidence>
<keyword evidence="2" id="KW-1133">Transmembrane helix</keyword>
<dbReference type="Proteomes" id="UP000199062">
    <property type="component" value="Unassembled WGS sequence"/>
</dbReference>
<proteinExistence type="predicted"/>
<evidence type="ECO:0000256" key="1">
    <source>
        <dbReference type="SAM" id="MobiDB-lite"/>
    </source>
</evidence>
<dbReference type="InterPro" id="IPR018649">
    <property type="entry name" value="SHOCT"/>
</dbReference>